<proteinExistence type="predicted"/>
<protein>
    <recommendedName>
        <fullName evidence="8">ABC transporter domain-containing protein</fullName>
    </recommendedName>
</protein>
<evidence type="ECO:0000256" key="2">
    <source>
        <dbReference type="ARBA" id="ARBA00022692"/>
    </source>
</evidence>
<evidence type="ECO:0000313" key="9">
    <source>
        <dbReference type="EMBL" id="BES94135.1"/>
    </source>
</evidence>
<evidence type="ECO:0000256" key="5">
    <source>
        <dbReference type="ARBA" id="ARBA00022989"/>
    </source>
</evidence>
<evidence type="ECO:0000256" key="6">
    <source>
        <dbReference type="ARBA" id="ARBA00023136"/>
    </source>
</evidence>
<dbReference type="Proteomes" id="UP001307889">
    <property type="component" value="Chromosome 5"/>
</dbReference>
<keyword evidence="4" id="KW-0067">ATP-binding</keyword>
<feature type="domain" description="ABC transporter" evidence="8">
    <location>
        <begin position="10"/>
        <end position="232"/>
    </location>
</feature>
<evidence type="ECO:0000256" key="4">
    <source>
        <dbReference type="ARBA" id="ARBA00022840"/>
    </source>
</evidence>
<name>A0ABN7API5_9HEMI</name>
<dbReference type="InterPro" id="IPR003593">
    <property type="entry name" value="AAA+_ATPase"/>
</dbReference>
<dbReference type="InterPro" id="IPR027417">
    <property type="entry name" value="P-loop_NTPase"/>
</dbReference>
<dbReference type="SUPFAM" id="SSF52540">
    <property type="entry name" value="P-loop containing nucleoside triphosphate hydrolases"/>
    <property type="match status" value="1"/>
</dbReference>
<feature type="transmembrane region" description="Helical" evidence="7">
    <location>
        <begin position="515"/>
        <end position="537"/>
    </location>
</feature>
<feature type="transmembrane region" description="Helical" evidence="7">
    <location>
        <begin position="652"/>
        <end position="670"/>
    </location>
</feature>
<dbReference type="EMBL" id="AP028913">
    <property type="protein sequence ID" value="BES94135.1"/>
    <property type="molecule type" value="Genomic_DNA"/>
</dbReference>
<dbReference type="PANTHER" id="PTHR43038">
    <property type="entry name" value="ATP-BINDING CASSETTE, SUB-FAMILY H, MEMBER 1"/>
    <property type="match status" value="1"/>
</dbReference>
<dbReference type="InterPro" id="IPR017871">
    <property type="entry name" value="ABC_transporter-like_CS"/>
</dbReference>
<sequence>MVSEEERHAVAVRNAWKRYSLKSVILKGLNMTVAEGSIYGLLGPSGCGKTSLLSCIVGVRQLDFGTIDLSVSKRIEVGFMPQDITLHKEFTLSEVFHFYGAIYGLSKDEIKSRGQQYIALLEIPSDDRFIGNCSGGQQRRISLAVTLLHDPKLLILDEPTVGVDPVLCANIWEHFVYLVRELKKTIIITTHYIEEAKNANRIGLMRGGILLAEEPPNGLMMRYNADSLEDVFLKLSSKQTLVEGGGGTEFFPPKTPNQPTLREEAIFKMNRFKAQMIKNINWTKRNLPVTLFVICLPAVLLYLMCHLNDVKTGDLPISINKPLAIVNDEVDDCYADRPRLLKLLKNCKPTKPFSCRYVDYMQRSLRTLDFDTEEAAVEAVRRSRSHGVLYFPKNFSQHLMSRVKEQTDATAAALDGSVITVRLDMSEFSKTVVVVQKLSALIIELIQDICEECGYQREMASIPITIEEGIYGLSEVLYTFVPAYFGSVAFYTTTMFTSSSIVMERASGIFERTKIAGLTMFEIIVAHIVVQVIVMTLQNALSFTVLYAIFDNPMRGSMALAWLIVSLNELTGMVFGFFLSVIIREETNVTYACIGTVLTLFMLTGVIWPTEGIHSLLQLSSSLLPVKYSSEAFMNVAIRGYGATKLAVLKGLVAPIVAMLALISLSMVAVKLKLGSYD</sequence>
<evidence type="ECO:0000256" key="1">
    <source>
        <dbReference type="ARBA" id="ARBA00004141"/>
    </source>
</evidence>
<reference evidence="9 10" key="1">
    <citation type="submission" date="2023-09" db="EMBL/GenBank/DDBJ databases">
        <title>Nesidiocoris tenuis whole genome shotgun sequence.</title>
        <authorList>
            <person name="Shibata T."/>
            <person name="Shimoda M."/>
            <person name="Kobayashi T."/>
            <person name="Uehara T."/>
        </authorList>
    </citation>
    <scope>NUCLEOTIDE SEQUENCE [LARGE SCALE GENOMIC DNA]</scope>
    <source>
        <strain evidence="9 10">Japan</strain>
    </source>
</reference>
<keyword evidence="10" id="KW-1185">Reference proteome</keyword>
<dbReference type="Pfam" id="PF00005">
    <property type="entry name" value="ABC_tran"/>
    <property type="match status" value="1"/>
</dbReference>
<dbReference type="InterPro" id="IPR003439">
    <property type="entry name" value="ABC_transporter-like_ATP-bd"/>
</dbReference>
<dbReference type="PANTHER" id="PTHR43038:SF2">
    <property type="entry name" value="RH61964P"/>
    <property type="match status" value="1"/>
</dbReference>
<keyword evidence="2 7" id="KW-0812">Transmembrane</keyword>
<feature type="transmembrane region" description="Helical" evidence="7">
    <location>
        <begin position="483"/>
        <end position="503"/>
    </location>
</feature>
<keyword evidence="3" id="KW-0547">Nucleotide-binding</keyword>
<comment type="subcellular location">
    <subcellularLocation>
        <location evidence="1">Membrane</location>
        <topology evidence="1">Multi-pass membrane protein</topology>
    </subcellularLocation>
</comment>
<organism evidence="9 10">
    <name type="scientific">Nesidiocoris tenuis</name>
    <dbReference type="NCBI Taxonomy" id="355587"/>
    <lineage>
        <taxon>Eukaryota</taxon>
        <taxon>Metazoa</taxon>
        <taxon>Ecdysozoa</taxon>
        <taxon>Arthropoda</taxon>
        <taxon>Hexapoda</taxon>
        <taxon>Insecta</taxon>
        <taxon>Pterygota</taxon>
        <taxon>Neoptera</taxon>
        <taxon>Paraneoptera</taxon>
        <taxon>Hemiptera</taxon>
        <taxon>Heteroptera</taxon>
        <taxon>Panheteroptera</taxon>
        <taxon>Cimicomorpha</taxon>
        <taxon>Miridae</taxon>
        <taxon>Dicyphina</taxon>
        <taxon>Nesidiocoris</taxon>
    </lineage>
</organism>
<dbReference type="SMART" id="SM00382">
    <property type="entry name" value="AAA"/>
    <property type="match status" value="1"/>
</dbReference>
<feature type="transmembrane region" description="Helical" evidence="7">
    <location>
        <begin position="557"/>
        <end position="582"/>
    </location>
</feature>
<dbReference type="Pfam" id="PF12698">
    <property type="entry name" value="ABC2_membrane_3"/>
    <property type="match status" value="1"/>
</dbReference>
<gene>
    <name evidence="9" type="ORF">NTJ_06944</name>
</gene>
<evidence type="ECO:0000256" key="7">
    <source>
        <dbReference type="SAM" id="Phobius"/>
    </source>
</evidence>
<feature type="transmembrane region" description="Helical" evidence="7">
    <location>
        <begin position="589"/>
        <end position="608"/>
    </location>
</feature>
<evidence type="ECO:0000259" key="8">
    <source>
        <dbReference type="PROSITE" id="PS50893"/>
    </source>
</evidence>
<evidence type="ECO:0000256" key="3">
    <source>
        <dbReference type="ARBA" id="ARBA00022741"/>
    </source>
</evidence>
<keyword evidence="5 7" id="KW-1133">Transmembrane helix</keyword>
<dbReference type="Gene3D" id="3.40.50.300">
    <property type="entry name" value="P-loop containing nucleotide triphosphate hydrolases"/>
    <property type="match status" value="1"/>
</dbReference>
<evidence type="ECO:0000313" key="10">
    <source>
        <dbReference type="Proteomes" id="UP001307889"/>
    </source>
</evidence>
<keyword evidence="6 7" id="KW-0472">Membrane</keyword>
<dbReference type="PROSITE" id="PS50893">
    <property type="entry name" value="ABC_TRANSPORTER_2"/>
    <property type="match status" value="1"/>
</dbReference>
<dbReference type="PROSITE" id="PS00211">
    <property type="entry name" value="ABC_TRANSPORTER_1"/>
    <property type="match status" value="1"/>
</dbReference>
<accession>A0ABN7API5</accession>
<dbReference type="InterPro" id="IPR013525">
    <property type="entry name" value="ABC2_TM"/>
</dbReference>